<dbReference type="Gene3D" id="3.40.605.10">
    <property type="entry name" value="Aldehyde Dehydrogenase, Chain A, domain 1"/>
    <property type="match status" value="1"/>
</dbReference>
<dbReference type="InterPro" id="IPR017628">
    <property type="entry name" value="OHmuconic_semiald_DH"/>
</dbReference>
<dbReference type="AlphaFoldDB" id="A8DJS1"/>
<dbReference type="Gene3D" id="3.40.309.10">
    <property type="entry name" value="Aldehyde Dehydrogenase, Chain A, domain 2"/>
    <property type="match status" value="1"/>
</dbReference>
<dbReference type="PANTHER" id="PTHR43720:SF2">
    <property type="entry name" value="2-AMINOMUCONIC SEMIALDEHYDE DEHYDROGENASE"/>
    <property type="match status" value="1"/>
</dbReference>
<dbReference type="InterPro" id="IPR016161">
    <property type="entry name" value="Ald_DH/histidinol_DH"/>
</dbReference>
<dbReference type="InterPro" id="IPR029510">
    <property type="entry name" value="Ald_DH_CS_GLU"/>
</dbReference>
<evidence type="ECO:0000256" key="5">
    <source>
        <dbReference type="RuleBase" id="RU003345"/>
    </source>
</evidence>
<keyword evidence="2 5" id="KW-0560">Oxidoreductase</keyword>
<dbReference type="EMBL" id="EF531339">
    <property type="protein sequence ID" value="ABV27221.1"/>
    <property type="molecule type" value="Genomic_DNA"/>
</dbReference>
<dbReference type="FunFam" id="3.40.605.10:FF:000007">
    <property type="entry name" value="NAD/NADP-dependent betaine aldehyde dehydrogenase"/>
    <property type="match status" value="1"/>
</dbReference>
<accession>A8DJS1</accession>
<protein>
    <submittedName>
        <fullName evidence="7">AmnC</fullName>
    </submittedName>
</protein>
<comment type="similarity">
    <text evidence="1 5">Belongs to the aldehyde dehydrogenase family.</text>
</comment>
<feature type="domain" description="Aldehyde dehydrogenase" evidence="6">
    <location>
        <begin position="17"/>
        <end position="482"/>
    </location>
</feature>
<dbReference type="InterPro" id="IPR016163">
    <property type="entry name" value="Ald_DH_C"/>
</dbReference>
<feature type="active site" evidence="4">
    <location>
        <position position="254"/>
    </location>
</feature>
<dbReference type="Pfam" id="PF00171">
    <property type="entry name" value="Aldedh"/>
    <property type="match status" value="1"/>
</dbReference>
<evidence type="ECO:0000256" key="4">
    <source>
        <dbReference type="PROSITE-ProRule" id="PRU10007"/>
    </source>
</evidence>
<dbReference type="CDD" id="cd07093">
    <property type="entry name" value="ALDH_F8_HMSADH"/>
    <property type="match status" value="1"/>
</dbReference>
<evidence type="ECO:0000256" key="1">
    <source>
        <dbReference type="ARBA" id="ARBA00009986"/>
    </source>
</evidence>
<organism evidence="7">
    <name type="scientific">Chloracidobacterium thermophilum</name>
    <dbReference type="NCBI Taxonomy" id="458033"/>
    <lineage>
        <taxon>Bacteria</taxon>
        <taxon>Pseudomonadati</taxon>
        <taxon>Acidobacteriota</taxon>
        <taxon>Terriglobia</taxon>
        <taxon>Terriglobales</taxon>
        <taxon>Acidobacteriaceae</taxon>
        <taxon>Chloracidobacterium</taxon>
    </lineage>
</organism>
<dbReference type="GO" id="GO:0016620">
    <property type="term" value="F:oxidoreductase activity, acting on the aldehyde or oxo group of donors, NAD or NADP as acceptor"/>
    <property type="evidence" value="ECO:0007669"/>
    <property type="project" value="InterPro"/>
</dbReference>
<evidence type="ECO:0000259" key="6">
    <source>
        <dbReference type="Pfam" id="PF00171"/>
    </source>
</evidence>
<dbReference type="PROSITE" id="PS00687">
    <property type="entry name" value="ALDEHYDE_DEHYDR_GLU"/>
    <property type="match status" value="1"/>
</dbReference>
<dbReference type="NCBIfam" id="TIGR03216">
    <property type="entry name" value="OH_muco_semi_DH"/>
    <property type="match status" value="1"/>
</dbReference>
<dbReference type="InterPro" id="IPR016160">
    <property type="entry name" value="Ald_DH_CS_CYS"/>
</dbReference>
<reference evidence="7" key="1">
    <citation type="journal article" date="2007" name="Science">
        <title>Candidatus Chloracidobacterium thermophilum: an aerobic phototrophic Acidobacterium.</title>
        <authorList>
            <person name="Bryant D.A."/>
            <person name="Costas A.M."/>
            <person name="Maresca J.A."/>
            <person name="Chew A.G."/>
            <person name="Klatt C.G."/>
            <person name="Bateson M.M."/>
            <person name="Tallon L.J."/>
            <person name="Hostetler J."/>
            <person name="Nelson W.C."/>
            <person name="Heidelberg J.F."/>
            <person name="Ward D.M."/>
        </authorList>
    </citation>
    <scope>NUCLEOTIDE SEQUENCE</scope>
</reference>
<sequence length="486" mass="52243">MPTEWQLFIAGKFCPGSNRERFPDYHPATGRITAEVALATPDDCDAAVMAAKQAFPAWRRLPVAERARLLRRVAEGIEARSAEFLQAEVADTGKPYALARTLDIPRGAANFRIFADLATGLATECFETATDDGAGAINYGLRRPLGVVGIICPWNLPFLLMTWKVAPALVMGNTVVVKPSEETPATATLLGEVMTAAGVPPGVYNVVHGFGPGSVGEWLVAHPDVAAITFTGETRTGQAIMRTAASRTKRLSFELGGKNAAIVFADADFDRAVAGVARSSFFNGGQVCLCSERVYVERPVFERFVEALAQAARQLRPGPPEDETTTLGPLISAAHREKVLGYYAMARAAGAEIHAGGGCPVLPAPYDQGYFVEPTVWTGLPENAPCVVEEIFGPVCHVAPFDTEDEAIALANASDYGLCAALWTRDVARAHRVAHALEVGMVWINSWFLRDLRTPFGGVKLSGIGREGGRYSLEFYSEVKNVCVKL</sequence>
<dbReference type="FunFam" id="3.40.309.10:FF:000009">
    <property type="entry name" value="Aldehyde dehydrogenase A"/>
    <property type="match status" value="1"/>
</dbReference>
<dbReference type="InterPro" id="IPR016162">
    <property type="entry name" value="Ald_DH_N"/>
</dbReference>
<name>A8DJS1_9BACT</name>
<keyword evidence="3" id="KW-0520">NAD</keyword>
<dbReference type="SUPFAM" id="SSF53720">
    <property type="entry name" value="ALDH-like"/>
    <property type="match status" value="1"/>
</dbReference>
<dbReference type="PROSITE" id="PS00070">
    <property type="entry name" value="ALDEHYDE_DEHYDR_CYS"/>
    <property type="match status" value="1"/>
</dbReference>
<evidence type="ECO:0000256" key="2">
    <source>
        <dbReference type="ARBA" id="ARBA00023002"/>
    </source>
</evidence>
<proteinExistence type="inferred from homology"/>
<evidence type="ECO:0000256" key="3">
    <source>
        <dbReference type="ARBA" id="ARBA00023027"/>
    </source>
</evidence>
<gene>
    <name evidence="7" type="ORF">YS_M60-F11.164</name>
</gene>
<dbReference type="InterPro" id="IPR015590">
    <property type="entry name" value="Aldehyde_DH_dom"/>
</dbReference>
<evidence type="ECO:0000313" key="7">
    <source>
        <dbReference type="EMBL" id="ABV27221.1"/>
    </source>
</evidence>
<dbReference type="PANTHER" id="PTHR43720">
    <property type="entry name" value="2-AMINOMUCONIC SEMIALDEHYDE DEHYDROGENASE"/>
    <property type="match status" value="1"/>
</dbReference>